<dbReference type="AlphaFoldDB" id="A0A3A8J8D3"/>
<dbReference type="OrthoDB" id="9797663at2"/>
<sequence>MKSTSYYPVLMTNEVARTAAFYVTHFGFRALFEADWYVHLQSAEDARVNLAILDGRHATVPEVARGRQASGVLLNFEVEDPDAEYARAKAAGLPILLELRDEDFGQRHFITADPNGVLIDIIKPIPPSADFQAQYVDGTQAK</sequence>
<dbReference type="InterPro" id="IPR029068">
    <property type="entry name" value="Glyas_Bleomycin-R_OHBP_Dase"/>
</dbReference>
<dbReference type="InterPro" id="IPR037523">
    <property type="entry name" value="VOC_core"/>
</dbReference>
<dbReference type="Gene3D" id="3.30.720.120">
    <property type="match status" value="1"/>
</dbReference>
<evidence type="ECO:0000259" key="1">
    <source>
        <dbReference type="PROSITE" id="PS51819"/>
    </source>
</evidence>
<dbReference type="PROSITE" id="PS51819">
    <property type="entry name" value="VOC"/>
    <property type="match status" value="1"/>
</dbReference>
<dbReference type="RefSeq" id="WP_120540331.1">
    <property type="nucleotide sequence ID" value="NZ_RAVZ01000046.1"/>
</dbReference>
<dbReference type="Proteomes" id="UP000268094">
    <property type="component" value="Unassembled WGS sequence"/>
</dbReference>
<gene>
    <name evidence="2" type="ORF">D7V88_09690</name>
</gene>
<dbReference type="Gene3D" id="3.30.720.110">
    <property type="match status" value="1"/>
</dbReference>
<protein>
    <submittedName>
        <fullName evidence="2">Glyoxalase</fullName>
    </submittedName>
</protein>
<evidence type="ECO:0000313" key="2">
    <source>
        <dbReference type="EMBL" id="RKG91308.1"/>
    </source>
</evidence>
<dbReference type="InterPro" id="IPR004360">
    <property type="entry name" value="Glyas_Fos-R_dOase_dom"/>
</dbReference>
<dbReference type="CDD" id="cd08359">
    <property type="entry name" value="VOC_like"/>
    <property type="match status" value="1"/>
</dbReference>
<evidence type="ECO:0000313" key="3">
    <source>
        <dbReference type="Proteomes" id="UP000268094"/>
    </source>
</evidence>
<keyword evidence="3" id="KW-1185">Reference proteome</keyword>
<organism evidence="2 3">
    <name type="scientific">Corallococcus terminator</name>
    <dbReference type="NCBI Taxonomy" id="2316733"/>
    <lineage>
        <taxon>Bacteria</taxon>
        <taxon>Pseudomonadati</taxon>
        <taxon>Myxococcota</taxon>
        <taxon>Myxococcia</taxon>
        <taxon>Myxococcales</taxon>
        <taxon>Cystobacterineae</taxon>
        <taxon>Myxococcaceae</taxon>
        <taxon>Corallococcus</taxon>
    </lineage>
</organism>
<feature type="domain" description="VOC" evidence="1">
    <location>
        <begin position="4"/>
        <end position="124"/>
    </location>
</feature>
<dbReference type="EMBL" id="RAVZ01000046">
    <property type="protein sequence ID" value="RKG91308.1"/>
    <property type="molecule type" value="Genomic_DNA"/>
</dbReference>
<comment type="caution">
    <text evidence="2">The sequence shown here is derived from an EMBL/GenBank/DDBJ whole genome shotgun (WGS) entry which is preliminary data.</text>
</comment>
<proteinExistence type="predicted"/>
<dbReference type="Pfam" id="PF00903">
    <property type="entry name" value="Glyoxalase"/>
    <property type="match status" value="1"/>
</dbReference>
<accession>A0A3A8J8D3</accession>
<reference evidence="3" key="1">
    <citation type="submission" date="2018-09" db="EMBL/GenBank/DDBJ databases">
        <authorList>
            <person name="Livingstone P.G."/>
            <person name="Whitworth D.E."/>
        </authorList>
    </citation>
    <scope>NUCLEOTIDE SEQUENCE [LARGE SCALE GENOMIC DNA]</scope>
    <source>
        <strain evidence="3">CA054A</strain>
    </source>
</reference>
<dbReference type="SUPFAM" id="SSF54593">
    <property type="entry name" value="Glyoxalase/Bleomycin resistance protein/Dihydroxybiphenyl dioxygenase"/>
    <property type="match status" value="1"/>
</dbReference>
<name>A0A3A8J8D3_9BACT</name>